<name>A0ABR9ZGF9_VIBAN</name>
<proteinExistence type="predicted"/>
<gene>
    <name evidence="2" type="ORF">EAY46_29315</name>
</gene>
<dbReference type="PRINTS" id="PR01713">
    <property type="entry name" value="NUCEPIMERASE"/>
</dbReference>
<dbReference type="PANTHER" id="PTHR43574">
    <property type="entry name" value="EPIMERASE-RELATED"/>
    <property type="match status" value="1"/>
</dbReference>
<protein>
    <submittedName>
        <fullName evidence="2">Protein CapI</fullName>
    </submittedName>
</protein>
<dbReference type="SUPFAM" id="SSF51735">
    <property type="entry name" value="NAD(P)-binding Rossmann-fold domains"/>
    <property type="match status" value="1"/>
</dbReference>
<sequence length="115" mass="12802">IDDIIEGVVRIADVIPTRNPQWTVEAGTPASSSAPYAVYNIGHGSPISLMDFIKAIEDELGIEAKKNFREMQAGDVYQTYAETTDLFAATGYTSKVSVKEGVAKFVQWYREFYNK</sequence>
<feature type="non-terminal residue" evidence="2">
    <location>
        <position position="1"/>
    </location>
</feature>
<dbReference type="InterPro" id="IPR036291">
    <property type="entry name" value="NAD(P)-bd_dom_sf"/>
</dbReference>
<comment type="caution">
    <text evidence="2">The sequence shown here is derived from an EMBL/GenBank/DDBJ whole genome shotgun (WGS) entry which is preliminary data.</text>
</comment>
<evidence type="ECO:0000313" key="2">
    <source>
        <dbReference type="EMBL" id="MBF4377077.1"/>
    </source>
</evidence>
<keyword evidence="3" id="KW-1185">Reference proteome</keyword>
<evidence type="ECO:0000256" key="1">
    <source>
        <dbReference type="ARBA" id="ARBA00023027"/>
    </source>
</evidence>
<dbReference type="Proteomes" id="UP000726136">
    <property type="component" value="Unassembled WGS sequence"/>
</dbReference>
<accession>A0ABR9ZGF9</accession>
<dbReference type="EMBL" id="RDPI01001381">
    <property type="protein sequence ID" value="MBF4377077.1"/>
    <property type="molecule type" value="Genomic_DNA"/>
</dbReference>
<dbReference type="Gene3D" id="3.40.50.720">
    <property type="entry name" value="NAD(P)-binding Rossmann-like Domain"/>
    <property type="match status" value="1"/>
</dbReference>
<organism evidence="2 3">
    <name type="scientific">Vibrio anguillarum</name>
    <name type="common">Listonella anguillarum</name>
    <dbReference type="NCBI Taxonomy" id="55601"/>
    <lineage>
        <taxon>Bacteria</taxon>
        <taxon>Pseudomonadati</taxon>
        <taxon>Pseudomonadota</taxon>
        <taxon>Gammaproteobacteria</taxon>
        <taxon>Vibrionales</taxon>
        <taxon>Vibrionaceae</taxon>
        <taxon>Vibrio</taxon>
    </lineage>
</organism>
<evidence type="ECO:0000313" key="3">
    <source>
        <dbReference type="Proteomes" id="UP000726136"/>
    </source>
</evidence>
<reference evidence="2 3" key="1">
    <citation type="journal article" date="2021" name="PeerJ">
        <title>Analysis of 44 Vibrio anguillarum genomes reveals high genetic diversity.</title>
        <authorList>
            <person name="Hansen M.J."/>
            <person name="Dalsgaard I."/>
        </authorList>
    </citation>
    <scope>NUCLEOTIDE SEQUENCE [LARGE SCALE GENOMIC DNA]</scope>
    <source>
        <strain evidence="2 3">040915-1/1B</strain>
    </source>
</reference>
<keyword evidence="1" id="KW-0520">NAD</keyword>